<keyword evidence="10" id="KW-1185">Reference proteome</keyword>
<name>A0A7R9MR24_9ACAR</name>
<evidence type="ECO:0000256" key="7">
    <source>
        <dbReference type="PROSITE-ProRule" id="PRU00464"/>
    </source>
</evidence>
<gene>
    <name evidence="9" type="ORF">ONB1V03_LOCUS20921</name>
</gene>
<keyword evidence="1" id="KW-0547">Nucleotide-binding</keyword>
<evidence type="ECO:0000256" key="3">
    <source>
        <dbReference type="ARBA" id="ARBA00024472"/>
    </source>
</evidence>
<evidence type="ECO:0000256" key="4">
    <source>
        <dbReference type="ARBA" id="ARBA00025764"/>
    </source>
</evidence>
<dbReference type="GO" id="GO:0000166">
    <property type="term" value="F:nucleotide binding"/>
    <property type="evidence" value="ECO:0007669"/>
    <property type="project" value="UniProtKB-KW"/>
</dbReference>
<reference evidence="9" key="1">
    <citation type="submission" date="2020-11" db="EMBL/GenBank/DDBJ databases">
        <authorList>
            <person name="Tran Van P."/>
        </authorList>
    </citation>
    <scope>NUCLEOTIDE SEQUENCE</scope>
</reference>
<evidence type="ECO:0000313" key="10">
    <source>
        <dbReference type="Proteomes" id="UP000728032"/>
    </source>
</evidence>
<evidence type="ECO:0000313" key="9">
    <source>
        <dbReference type="EMBL" id="CAD7664363.1"/>
    </source>
</evidence>
<dbReference type="PROSITE" id="PS51084">
    <property type="entry name" value="HIT_2"/>
    <property type="match status" value="1"/>
</dbReference>
<comment type="similarity">
    <text evidence="4">Belongs to the HINT family.</text>
</comment>
<evidence type="ECO:0000256" key="6">
    <source>
        <dbReference type="ARBA" id="ARBA00042361"/>
    </source>
</evidence>
<dbReference type="EMBL" id="OC952666">
    <property type="protein sequence ID" value="CAD7664363.1"/>
    <property type="molecule type" value="Genomic_DNA"/>
</dbReference>
<dbReference type="Gene3D" id="3.30.428.10">
    <property type="entry name" value="HIT-like"/>
    <property type="match status" value="1"/>
</dbReference>
<comment type="catalytic activity">
    <reaction evidence="3">
        <text>adenosine 5'-phosphoramidate + H2O = NH4(+) + AMP</text>
        <dbReference type="Rhea" id="RHEA:67916"/>
        <dbReference type="ChEBI" id="CHEBI:15377"/>
        <dbReference type="ChEBI" id="CHEBI:28938"/>
        <dbReference type="ChEBI" id="CHEBI:57890"/>
        <dbReference type="ChEBI" id="CHEBI:456215"/>
    </reaction>
</comment>
<feature type="domain" description="HIT" evidence="8">
    <location>
        <begin position="84"/>
        <end position="169"/>
    </location>
</feature>
<organism evidence="9">
    <name type="scientific">Oppiella nova</name>
    <dbReference type="NCBI Taxonomy" id="334625"/>
    <lineage>
        <taxon>Eukaryota</taxon>
        <taxon>Metazoa</taxon>
        <taxon>Ecdysozoa</taxon>
        <taxon>Arthropoda</taxon>
        <taxon>Chelicerata</taxon>
        <taxon>Arachnida</taxon>
        <taxon>Acari</taxon>
        <taxon>Acariformes</taxon>
        <taxon>Sarcoptiformes</taxon>
        <taxon>Oribatida</taxon>
        <taxon>Brachypylina</taxon>
        <taxon>Oppioidea</taxon>
        <taxon>Oppiidae</taxon>
        <taxon>Oppiella</taxon>
    </lineage>
</organism>
<proteinExistence type="inferred from homology"/>
<dbReference type="InterPro" id="IPR036265">
    <property type="entry name" value="HIT-like_sf"/>
</dbReference>
<evidence type="ECO:0000256" key="5">
    <source>
        <dbReference type="ARBA" id="ARBA00039802"/>
    </source>
</evidence>
<protein>
    <recommendedName>
        <fullName evidence="5">Adenosine 5'-monophosphoramidase HINT3</fullName>
    </recommendedName>
    <alternativeName>
        <fullName evidence="6">Histidine triad nucleotide-binding protein 3</fullName>
    </alternativeName>
</protein>
<comment type="caution">
    <text evidence="7">Lacks conserved residue(s) required for the propagation of feature annotation.</text>
</comment>
<dbReference type="AlphaFoldDB" id="A0A7R9MR24"/>
<sequence length="169" mass="19632">ENIREILVPYMTCTPVVPFSHALHCTTLSITARHTSPSPPVLNTYFMTGIGGKLVNHRLLTEDKRRRDQMGDQNEDKVMDNKCIFCNISNKMTANTQLLYEDDNYVIIRDIRPVVDYHYLLITKSHIKNVKQMKTREGIEMIKDMKRIGLQFMSDQTLTDESQLRQVLT</sequence>
<accession>A0A7R9MR24</accession>
<dbReference type="Proteomes" id="UP000728032">
    <property type="component" value="Unassembled WGS sequence"/>
</dbReference>
<dbReference type="Pfam" id="PF11969">
    <property type="entry name" value="DcpS_C"/>
    <property type="match status" value="1"/>
</dbReference>
<feature type="non-terminal residue" evidence="9">
    <location>
        <position position="1"/>
    </location>
</feature>
<dbReference type="EMBL" id="CAJPVJ010037841">
    <property type="protein sequence ID" value="CAG2181500.1"/>
    <property type="molecule type" value="Genomic_DNA"/>
</dbReference>
<evidence type="ECO:0000256" key="1">
    <source>
        <dbReference type="ARBA" id="ARBA00022741"/>
    </source>
</evidence>
<dbReference type="PANTHER" id="PTHR12486">
    <property type="entry name" value="APRATAXIN-RELATED"/>
    <property type="match status" value="1"/>
</dbReference>
<keyword evidence="2" id="KW-0378">Hydrolase</keyword>
<evidence type="ECO:0000256" key="2">
    <source>
        <dbReference type="ARBA" id="ARBA00022801"/>
    </source>
</evidence>
<evidence type="ECO:0000259" key="8">
    <source>
        <dbReference type="PROSITE" id="PS51084"/>
    </source>
</evidence>
<dbReference type="PANTHER" id="PTHR12486:SF5">
    <property type="entry name" value="ADENOSINE 5'-MONOPHOSPHORAMIDASE HINT3"/>
    <property type="match status" value="1"/>
</dbReference>
<dbReference type="OrthoDB" id="1915375at2759"/>
<dbReference type="InterPro" id="IPR011146">
    <property type="entry name" value="HIT-like"/>
</dbReference>
<dbReference type="SUPFAM" id="SSF54197">
    <property type="entry name" value="HIT-like"/>
    <property type="match status" value="1"/>
</dbReference>
<dbReference type="GO" id="GO:0016787">
    <property type="term" value="F:hydrolase activity"/>
    <property type="evidence" value="ECO:0007669"/>
    <property type="project" value="UniProtKB-KW"/>
</dbReference>